<feature type="transmembrane region" description="Helical" evidence="1">
    <location>
        <begin position="445"/>
        <end position="467"/>
    </location>
</feature>
<evidence type="ECO:0000313" key="3">
    <source>
        <dbReference type="Proteomes" id="UP000801428"/>
    </source>
</evidence>
<comment type="caution">
    <text evidence="2">The sequence shown here is derived from an EMBL/GenBank/DDBJ whole genome shotgun (WGS) entry which is preliminary data.</text>
</comment>
<dbReference type="OrthoDB" id="3693351at2759"/>
<dbReference type="Gene3D" id="1.20.58.340">
    <property type="entry name" value="Magnesium transport protein CorA, transmembrane region"/>
    <property type="match status" value="1"/>
</dbReference>
<sequence>MPSAIPDVQDGPEFSKLEATLVTEEIKARPISRDGQHKWRHASGHEDEVNELDYDYDVDTTQYPFSAIDSVQDVFSGIMYREHLNKAANFDATTSIECMSVDMDGPKWMTLDQDSLSGLLKDASDRFINVSALPLEQQLDPTQSSRKALIFFVPLRNTQGPASYRCSVPMTEQSVHELFSSLRLNPGFLQNLLGRPDYWGAQPRWHEEDGQLLDCDLFCQHPRWNLQAQGAPLSVYMKYDAQRDLLVYIVSHKPEDKVVLALRKQLTTLTRHSAEHHMANILLDSPLDLHTTICNLNFETSKWHVEKFRRFQWNVVNEVDDHLAGIEQRDRTKLASWLKNIQIMAQSVDSHLANAQVFLYTARGIQEMATRLKVSHKGRLRQRTIDMAGHLVTSMEKQHMWFLNYRGRKDVVMNMIFHFNTQEDALNSIELAADMKRDSTSMTSIALLTMMFLPGTFIASVLSAGIFESTPSMTSFEVTGLWWLWLVTTVPVTLITVVCWYWWKQRKERENAKKPVQSLVKAKSNDATGRAGRRPSLAAFLRKASQNL</sequence>
<evidence type="ECO:0000313" key="2">
    <source>
        <dbReference type="EMBL" id="KAF2993694.1"/>
    </source>
</evidence>
<proteinExistence type="predicted"/>
<organism evidence="2 3">
    <name type="scientific">Curvularia kusanoi</name>
    <name type="common">Cochliobolus kusanoi</name>
    <dbReference type="NCBI Taxonomy" id="90978"/>
    <lineage>
        <taxon>Eukaryota</taxon>
        <taxon>Fungi</taxon>
        <taxon>Dikarya</taxon>
        <taxon>Ascomycota</taxon>
        <taxon>Pezizomycotina</taxon>
        <taxon>Dothideomycetes</taxon>
        <taxon>Pleosporomycetidae</taxon>
        <taxon>Pleosporales</taxon>
        <taxon>Pleosporineae</taxon>
        <taxon>Pleosporaceae</taxon>
        <taxon>Curvularia</taxon>
    </lineage>
</organism>
<evidence type="ECO:0000256" key="1">
    <source>
        <dbReference type="SAM" id="Phobius"/>
    </source>
</evidence>
<keyword evidence="1" id="KW-0812">Transmembrane</keyword>
<name>A0A9P4T4C0_CURKU</name>
<keyword evidence="1" id="KW-1133">Transmembrane helix</keyword>
<accession>A0A9P4T4C0</accession>
<feature type="transmembrane region" description="Helical" evidence="1">
    <location>
        <begin position="482"/>
        <end position="503"/>
    </location>
</feature>
<dbReference type="AlphaFoldDB" id="A0A9P4T4C0"/>
<protein>
    <submittedName>
        <fullName evidence="2">Uncharacterized protein</fullName>
    </submittedName>
</protein>
<keyword evidence="1" id="KW-0472">Membrane</keyword>
<dbReference type="Proteomes" id="UP000801428">
    <property type="component" value="Unassembled WGS sequence"/>
</dbReference>
<keyword evidence="3" id="KW-1185">Reference proteome</keyword>
<dbReference type="EMBL" id="SWKU01000049">
    <property type="protein sequence ID" value="KAF2993694.1"/>
    <property type="molecule type" value="Genomic_DNA"/>
</dbReference>
<gene>
    <name evidence="2" type="ORF">E8E13_002231</name>
</gene>
<reference evidence="2" key="1">
    <citation type="submission" date="2019-04" db="EMBL/GenBank/DDBJ databases">
        <title>Sequencing of skin fungus with MAO and IRED activity.</title>
        <authorList>
            <person name="Marsaioli A.J."/>
            <person name="Bonatto J.M.C."/>
            <person name="Reis Junior O."/>
        </authorList>
    </citation>
    <scope>NUCLEOTIDE SEQUENCE</scope>
    <source>
        <strain evidence="2">30M1</strain>
    </source>
</reference>